<protein>
    <submittedName>
        <fullName evidence="1">Uncharacterized protein</fullName>
    </submittedName>
</protein>
<accession>A0A7X2P9U4</accession>
<evidence type="ECO:0000313" key="2">
    <source>
        <dbReference type="Proteomes" id="UP000466864"/>
    </source>
</evidence>
<dbReference type="Pfam" id="PF22398">
    <property type="entry name" value="DUF6978"/>
    <property type="match status" value="1"/>
</dbReference>
<keyword evidence="2" id="KW-1185">Reference proteome</keyword>
<reference evidence="1 2" key="1">
    <citation type="submission" date="2019-08" db="EMBL/GenBank/DDBJ databases">
        <title>In-depth cultivation of the pig gut microbiome towards novel bacterial diversity and tailored functional studies.</title>
        <authorList>
            <person name="Wylensek D."/>
            <person name="Hitch T.C.A."/>
            <person name="Clavel T."/>
        </authorList>
    </citation>
    <scope>NUCLEOTIDE SEQUENCE [LARGE SCALE GENOMIC DNA]</scope>
    <source>
        <strain evidence="1 2">Oil+RF-744-WCA-WT-13</strain>
    </source>
</reference>
<proteinExistence type="predicted"/>
<sequence>MSELTQTQADALIAMKKIFNGRNRKIAKSGESGIFELSDEKGKNTFYFDIDRRGKIEFKCKFQERYETNDVLVRLDINSPDHMNPDGTKVGRNHIHIYREGYADRWAYDIDKYGFEIYNSFQEYFYRFCEFCNIIVPDNIQMVL</sequence>
<evidence type="ECO:0000313" key="1">
    <source>
        <dbReference type="EMBL" id="MST82849.1"/>
    </source>
</evidence>
<dbReference type="Proteomes" id="UP000466864">
    <property type="component" value="Unassembled WGS sequence"/>
</dbReference>
<dbReference type="EMBL" id="VUMV01000009">
    <property type="protein sequence ID" value="MST82849.1"/>
    <property type="molecule type" value="Genomic_DNA"/>
</dbReference>
<dbReference type="RefSeq" id="WP_154458752.1">
    <property type="nucleotide sequence ID" value="NZ_VUMV01000009.1"/>
</dbReference>
<organism evidence="1 2">
    <name type="scientific">Bilifractor porci</name>
    <dbReference type="NCBI Taxonomy" id="2606636"/>
    <lineage>
        <taxon>Bacteria</taxon>
        <taxon>Bacillati</taxon>
        <taxon>Bacillota</taxon>
        <taxon>Clostridia</taxon>
        <taxon>Lachnospirales</taxon>
        <taxon>Lachnospiraceae</taxon>
        <taxon>Bilifractor</taxon>
    </lineage>
</organism>
<name>A0A7X2P9U4_9FIRM</name>
<dbReference type="AlphaFoldDB" id="A0A7X2P9U4"/>
<comment type="caution">
    <text evidence="1">The sequence shown here is derived from an EMBL/GenBank/DDBJ whole genome shotgun (WGS) entry which is preliminary data.</text>
</comment>
<dbReference type="InterPro" id="IPR053916">
    <property type="entry name" value="DUF6978"/>
</dbReference>
<gene>
    <name evidence="1" type="ORF">FYJ60_11075</name>
</gene>